<proteinExistence type="predicted"/>
<keyword evidence="1" id="KW-0732">Signal</keyword>
<protein>
    <submittedName>
        <fullName evidence="2">DUF2271 domain-containing protein</fullName>
    </submittedName>
</protein>
<gene>
    <name evidence="2" type="ORF">J3U87_34110</name>
</gene>
<dbReference type="RefSeq" id="WP_237380519.1">
    <property type="nucleotide sequence ID" value="NZ_CP071793.1"/>
</dbReference>
<name>A0A8A4TNW6_SULCO</name>
<evidence type="ECO:0000256" key="1">
    <source>
        <dbReference type="SAM" id="SignalP"/>
    </source>
</evidence>
<accession>A0A8A4TNW6</accession>
<feature type="signal peptide" evidence="1">
    <location>
        <begin position="1"/>
        <end position="17"/>
    </location>
</feature>
<dbReference type="PIRSF" id="PIRSF014995">
    <property type="entry name" value="UCP014995"/>
    <property type="match status" value="1"/>
</dbReference>
<sequence length="164" mass="18523">MNSCLLLLVLLGSPAPAAEGVRVEIVIPQLDARPYHRPYVAIWLETTERKGVHTLAVWHEQDEWLKDMRQWWRKLGRSKEPPYDAVSGATRKPGSYRVLWNGLDAEGRPLPAGEYYLNVEAAREEGGRDFLRQKVVLGGDKPQHYTLTGRGEIGEVHIEIDGGK</sequence>
<feature type="chain" id="PRO_5035149826" evidence="1">
    <location>
        <begin position="18"/>
        <end position="164"/>
    </location>
</feature>
<dbReference type="EMBL" id="CP071793">
    <property type="protein sequence ID" value="QTD50648.1"/>
    <property type="molecule type" value="Genomic_DNA"/>
</dbReference>
<evidence type="ECO:0000313" key="3">
    <source>
        <dbReference type="Proteomes" id="UP000663929"/>
    </source>
</evidence>
<dbReference type="Pfam" id="PF10029">
    <property type="entry name" value="DUF2271"/>
    <property type="match status" value="1"/>
</dbReference>
<keyword evidence="3" id="KW-1185">Reference proteome</keyword>
<reference evidence="2" key="1">
    <citation type="submission" date="2021-03" db="EMBL/GenBank/DDBJ databases">
        <title>Acanthopleuribacteraceae sp. M133.</title>
        <authorList>
            <person name="Wang G."/>
        </authorList>
    </citation>
    <scope>NUCLEOTIDE SEQUENCE</scope>
    <source>
        <strain evidence="2">M133</strain>
    </source>
</reference>
<dbReference type="Proteomes" id="UP000663929">
    <property type="component" value="Chromosome"/>
</dbReference>
<organism evidence="2 3">
    <name type="scientific">Sulfidibacter corallicola</name>
    <dbReference type="NCBI Taxonomy" id="2818388"/>
    <lineage>
        <taxon>Bacteria</taxon>
        <taxon>Pseudomonadati</taxon>
        <taxon>Acidobacteriota</taxon>
        <taxon>Holophagae</taxon>
        <taxon>Acanthopleuribacterales</taxon>
        <taxon>Acanthopleuribacteraceae</taxon>
        <taxon>Sulfidibacter</taxon>
    </lineage>
</organism>
<dbReference type="KEGG" id="scor:J3U87_34110"/>
<dbReference type="AlphaFoldDB" id="A0A8A4TNW6"/>
<dbReference type="InterPro" id="IPR014469">
    <property type="entry name" value="DUF2271"/>
</dbReference>
<dbReference type="Gene3D" id="2.60.40.4070">
    <property type="match status" value="1"/>
</dbReference>
<evidence type="ECO:0000313" key="2">
    <source>
        <dbReference type="EMBL" id="QTD50648.1"/>
    </source>
</evidence>